<feature type="transmembrane region" description="Helical" evidence="11">
    <location>
        <begin position="694"/>
        <end position="710"/>
    </location>
</feature>
<feature type="transmembrane region" description="Helical" evidence="11">
    <location>
        <begin position="579"/>
        <end position="605"/>
    </location>
</feature>
<evidence type="ECO:0000256" key="1">
    <source>
        <dbReference type="ARBA" id="ARBA00004651"/>
    </source>
</evidence>
<keyword evidence="3 11" id="KW-0812">Transmembrane</keyword>
<accession>A0ABM1KP86</accession>
<keyword evidence="2" id="KW-1003">Cell membrane</keyword>
<keyword evidence="10" id="KW-0807">Transducer</keyword>
<dbReference type="GeneID" id="107117874"/>
<dbReference type="InterPro" id="IPR004073">
    <property type="entry name" value="GPCR_3_vmron_rcpt_2"/>
</dbReference>
<keyword evidence="8" id="KW-0675">Receptor</keyword>
<dbReference type="InterPro" id="IPR017978">
    <property type="entry name" value="GPCR_3_C"/>
</dbReference>
<keyword evidence="4" id="KW-0732">Signal</keyword>
<gene>
    <name evidence="14" type="primary">LOC107117874</name>
</gene>
<name>A0ABM1KP86_GEKJA</name>
<evidence type="ECO:0000256" key="10">
    <source>
        <dbReference type="ARBA" id="ARBA00023224"/>
    </source>
</evidence>
<proteinExistence type="predicted"/>
<keyword evidence="6" id="KW-0297">G-protein coupled receptor</keyword>
<evidence type="ECO:0000256" key="9">
    <source>
        <dbReference type="ARBA" id="ARBA00023180"/>
    </source>
</evidence>
<evidence type="ECO:0000313" key="14">
    <source>
        <dbReference type="RefSeq" id="XP_015275523.1"/>
    </source>
</evidence>
<dbReference type="PRINTS" id="PR01535">
    <property type="entry name" value="VOMERONASL2R"/>
</dbReference>
<dbReference type="PANTHER" id="PTHR24061:SF599">
    <property type="entry name" value="G-PROTEIN COUPLED RECEPTORS FAMILY 3 PROFILE DOMAIN-CONTAINING PROTEIN"/>
    <property type="match status" value="1"/>
</dbReference>
<comment type="subcellular location">
    <subcellularLocation>
        <location evidence="1">Cell membrane</location>
        <topology evidence="1">Multi-pass membrane protein</topology>
    </subcellularLocation>
</comment>
<feature type="transmembrane region" description="Helical" evidence="11">
    <location>
        <begin position="739"/>
        <end position="761"/>
    </location>
</feature>
<reference evidence="14" key="1">
    <citation type="submission" date="2025-08" db="UniProtKB">
        <authorList>
            <consortium name="RefSeq"/>
        </authorList>
    </citation>
    <scope>IDENTIFICATION</scope>
</reference>
<evidence type="ECO:0000256" key="3">
    <source>
        <dbReference type="ARBA" id="ARBA00022692"/>
    </source>
</evidence>
<dbReference type="Pfam" id="PF01094">
    <property type="entry name" value="ANF_receptor"/>
    <property type="match status" value="1"/>
</dbReference>
<keyword evidence="9" id="KW-0325">Glycoprotein</keyword>
<dbReference type="Pfam" id="PF00003">
    <property type="entry name" value="7tm_3"/>
    <property type="match status" value="1"/>
</dbReference>
<dbReference type="Gene3D" id="3.40.50.2300">
    <property type="match status" value="2"/>
</dbReference>
<feature type="transmembrane region" description="Helical" evidence="11">
    <location>
        <begin position="805"/>
        <end position="826"/>
    </location>
</feature>
<evidence type="ECO:0000313" key="13">
    <source>
        <dbReference type="Proteomes" id="UP000694871"/>
    </source>
</evidence>
<dbReference type="Proteomes" id="UP000694871">
    <property type="component" value="Unplaced"/>
</dbReference>
<dbReference type="SUPFAM" id="SSF53822">
    <property type="entry name" value="Periplasmic binding protein-like I"/>
    <property type="match status" value="1"/>
</dbReference>
<feature type="transmembrane region" description="Helical" evidence="11">
    <location>
        <begin position="617"/>
        <end position="637"/>
    </location>
</feature>
<keyword evidence="13" id="KW-1185">Reference proteome</keyword>
<organism evidence="13 14">
    <name type="scientific">Gekko japonicus</name>
    <name type="common">Schlegel's Japanese gecko</name>
    <dbReference type="NCBI Taxonomy" id="146911"/>
    <lineage>
        <taxon>Eukaryota</taxon>
        <taxon>Metazoa</taxon>
        <taxon>Chordata</taxon>
        <taxon>Craniata</taxon>
        <taxon>Vertebrata</taxon>
        <taxon>Euteleostomi</taxon>
        <taxon>Lepidosauria</taxon>
        <taxon>Squamata</taxon>
        <taxon>Bifurcata</taxon>
        <taxon>Gekkota</taxon>
        <taxon>Gekkonidae</taxon>
        <taxon>Gekkoninae</taxon>
        <taxon>Gekko</taxon>
    </lineage>
</organism>
<keyword evidence="7 11" id="KW-0472">Membrane</keyword>
<dbReference type="Pfam" id="PF07562">
    <property type="entry name" value="NCD3G"/>
    <property type="match status" value="1"/>
</dbReference>
<dbReference type="InterPro" id="IPR011500">
    <property type="entry name" value="GPCR_3_9-Cys_dom"/>
</dbReference>
<dbReference type="InterPro" id="IPR028082">
    <property type="entry name" value="Peripla_BP_I"/>
</dbReference>
<evidence type="ECO:0000256" key="5">
    <source>
        <dbReference type="ARBA" id="ARBA00022989"/>
    </source>
</evidence>
<feature type="transmembrane region" description="Helical" evidence="11">
    <location>
        <begin position="773"/>
        <end position="793"/>
    </location>
</feature>
<dbReference type="PROSITE" id="PS50259">
    <property type="entry name" value="G_PROTEIN_RECEP_F3_4"/>
    <property type="match status" value="1"/>
</dbReference>
<evidence type="ECO:0000256" key="2">
    <source>
        <dbReference type="ARBA" id="ARBA00022475"/>
    </source>
</evidence>
<evidence type="ECO:0000259" key="12">
    <source>
        <dbReference type="PROSITE" id="PS50259"/>
    </source>
</evidence>
<evidence type="ECO:0000256" key="6">
    <source>
        <dbReference type="ARBA" id="ARBA00023040"/>
    </source>
</evidence>
<evidence type="ECO:0000256" key="7">
    <source>
        <dbReference type="ARBA" id="ARBA00023136"/>
    </source>
</evidence>
<dbReference type="InterPro" id="IPR000337">
    <property type="entry name" value="GPCR_3"/>
</dbReference>
<dbReference type="RefSeq" id="XP_015275523.1">
    <property type="nucleotide sequence ID" value="XM_015420037.1"/>
</dbReference>
<protein>
    <submittedName>
        <fullName evidence="14">Vomeronasal type-2 receptor 26-like</fullName>
    </submittedName>
</protein>
<feature type="domain" description="G-protein coupled receptors family 3 profile" evidence="12">
    <location>
        <begin position="579"/>
        <end position="843"/>
    </location>
</feature>
<dbReference type="Gene3D" id="2.10.50.30">
    <property type="entry name" value="GPCR, family 3, nine cysteines domain"/>
    <property type="match status" value="1"/>
</dbReference>
<evidence type="ECO:0000256" key="8">
    <source>
        <dbReference type="ARBA" id="ARBA00023170"/>
    </source>
</evidence>
<evidence type="ECO:0000256" key="11">
    <source>
        <dbReference type="SAM" id="Phobius"/>
    </source>
</evidence>
<feature type="non-terminal residue" evidence="14">
    <location>
        <position position="1"/>
    </location>
</feature>
<dbReference type="InterPro" id="IPR001828">
    <property type="entry name" value="ANF_lig-bd_rcpt"/>
</dbReference>
<evidence type="ECO:0000256" key="4">
    <source>
        <dbReference type="ARBA" id="ARBA00022729"/>
    </source>
</evidence>
<feature type="transmembrane region" description="Helical" evidence="11">
    <location>
        <begin position="649"/>
        <end position="673"/>
    </location>
</feature>
<dbReference type="InterPro" id="IPR000068">
    <property type="entry name" value="GPCR_3_Ca_sens_rcpt-rel"/>
</dbReference>
<dbReference type="PANTHER" id="PTHR24061">
    <property type="entry name" value="CALCIUM-SENSING RECEPTOR-RELATED"/>
    <property type="match status" value="1"/>
</dbReference>
<dbReference type="InterPro" id="IPR038550">
    <property type="entry name" value="GPCR_3_9-Cys_sf"/>
</dbReference>
<keyword evidence="5 11" id="KW-1133">Transmembrane helix</keyword>
<dbReference type="PRINTS" id="PR00248">
    <property type="entry name" value="GPCRMGR"/>
</dbReference>
<sequence>IKHQRYQPGDLIIGGITSQLFMPSYSSFLFTENPQEVITDEPIFILKSYQHVLSLVFAVKEINESPQILPNHTLGLHIYESYFNARITYQNTLNLAFTEKKTVLNYKCDTWNNLVAVIGGLDSETSLHMATILGIYKTPQVTYCSFDSFECDKTLGSSLYRMVPNEAYQYAGLLQLLLHFHWKWVGLISTADDKGEKFVRTLEHLFSQNGICTAFTQKIPNSSVYLEMDDMIGHWMDMVALLSSPSVNIYIVNADSRTAMQVLWFLVLDVLRGSKPIEKVWVLTSHWDFSSETFHRGLDIKIFHGALSIAFHWNEVEGFQNFLRILNPSSEGDGYVKMFWQQAFDCLFPDSDDVSDGNKERCTGEEKLETLPGPFFEMSMTSQSYSIYNAVHAVAQSLHSMYSSSTKSKTMVEEDHQGPSKPRAFELHSFLRSISFNNSAGDEVTFNENGESKGGFDIINWITFPNKSFLREKVGKMDPQAPQGSQFSINETLIQWHNRFNQVVPLALCNDNCPPGYSRQIKEGEPFCCYDCKPCPEGKISEKEDMDSCFQCPEDQYPNEDKNGCHPKIITFLSYNEPLGISLAVLSLSLSLTTTVVLGIFLKYNNTPIVQANNRKLTYSLLISLLLCFLCSLLFIGRPERLSCQLRQAAFSIIFTVAVSSVLAKTITVVWAFMTTKPKSKMRKWMGKRFANSVVFLCLFIQASICAAWFCNDSPFPDVDMHSMTGEIILECNEGSTNMFFYTLGYMGFLALVSLVVAYFGRKLPDAFNEARFITFSMLVFCSVWMSFVPTYLSTKGKYMDAVEIFSILASSAGLLGCIFLPKCYVMILRPELNNREQLIRKKVLK</sequence>